<dbReference type="RefSeq" id="WP_235121432.1">
    <property type="nucleotide sequence ID" value="NZ_CP090978.1"/>
</dbReference>
<proteinExistence type="predicted"/>
<feature type="domain" description="Glycosyl hydrolase family 13 catalytic" evidence="2">
    <location>
        <begin position="52"/>
        <end position="263"/>
    </location>
</feature>
<dbReference type="SMART" id="SM00642">
    <property type="entry name" value="Aamy"/>
    <property type="match status" value="1"/>
</dbReference>
<feature type="signal peptide" evidence="1">
    <location>
        <begin position="1"/>
        <end position="29"/>
    </location>
</feature>
<dbReference type="Gene3D" id="3.20.20.80">
    <property type="entry name" value="Glycosidases"/>
    <property type="match status" value="1"/>
</dbReference>
<sequence>MSSKVFKGFVSVSLLGSMLMAPAISPADALPKVLSAQKAEAATTLPANTKDGVILHAFDWSFNQIRSNLSQIAAAGYKAVQVSPVQGTKNSSTDPSQWWLLYQPTNQSVGNAQLGSLSDFTALCTEADSYGIKIIVDVVMNHMANNGNPDQLDAAVDASFKDSSFYHNQGQASNWNNRYEITQKGIGMPDLNTQNAAVQNKALTFLNQLADAGAGASASMLPSTLKRILVQMPINPGRGVTGPMYWGMCITGPTCSSTARFCRMARSTI</sequence>
<evidence type="ECO:0000256" key="1">
    <source>
        <dbReference type="SAM" id="SignalP"/>
    </source>
</evidence>
<dbReference type="Proteomes" id="UP001649230">
    <property type="component" value="Chromosome"/>
</dbReference>
<keyword evidence="4" id="KW-1185">Reference proteome</keyword>
<dbReference type="InterPro" id="IPR006047">
    <property type="entry name" value="GH13_cat_dom"/>
</dbReference>
<dbReference type="SUPFAM" id="SSF51445">
    <property type="entry name" value="(Trans)glycosidases"/>
    <property type="match status" value="1"/>
</dbReference>
<keyword evidence="1" id="KW-0732">Signal</keyword>
<dbReference type="Pfam" id="PF00128">
    <property type="entry name" value="Alpha-amylase"/>
    <property type="match status" value="1"/>
</dbReference>
<name>A0ABY3SLC7_9BACL</name>
<evidence type="ECO:0000313" key="4">
    <source>
        <dbReference type="Proteomes" id="UP001649230"/>
    </source>
</evidence>
<dbReference type="PANTHER" id="PTHR43447">
    <property type="entry name" value="ALPHA-AMYLASE"/>
    <property type="match status" value="1"/>
</dbReference>
<reference evidence="3 4" key="1">
    <citation type="journal article" date="2024" name="Int. J. Syst. Evol. Microbiol.">
        <title>Paenibacillus hexagrammi sp. nov., a novel bacterium isolated from the gut content of Hexagrammos agrammus.</title>
        <authorList>
            <person name="Jung H.K."/>
            <person name="Kim D.G."/>
            <person name="Zin H."/>
            <person name="Park J."/>
            <person name="Jung H."/>
            <person name="Kim Y.O."/>
            <person name="Kong H.J."/>
            <person name="Kim J.W."/>
            <person name="Kim Y.S."/>
        </authorList>
    </citation>
    <scope>NUCLEOTIDE SEQUENCE [LARGE SCALE GENOMIC DNA]</scope>
    <source>
        <strain evidence="3 4">YPD9-1</strain>
    </source>
</reference>
<feature type="chain" id="PRO_5047389865" description="Glycosyl hydrolase family 13 catalytic domain-containing protein" evidence="1">
    <location>
        <begin position="30"/>
        <end position="269"/>
    </location>
</feature>
<evidence type="ECO:0000259" key="2">
    <source>
        <dbReference type="SMART" id="SM00642"/>
    </source>
</evidence>
<dbReference type="EMBL" id="CP090978">
    <property type="protein sequence ID" value="UJF34859.1"/>
    <property type="molecule type" value="Genomic_DNA"/>
</dbReference>
<protein>
    <recommendedName>
        <fullName evidence="2">Glycosyl hydrolase family 13 catalytic domain-containing protein</fullName>
    </recommendedName>
</protein>
<organism evidence="3 4">
    <name type="scientific">Paenibacillus hexagrammi</name>
    <dbReference type="NCBI Taxonomy" id="2908839"/>
    <lineage>
        <taxon>Bacteria</taxon>
        <taxon>Bacillati</taxon>
        <taxon>Bacillota</taxon>
        <taxon>Bacilli</taxon>
        <taxon>Bacillales</taxon>
        <taxon>Paenibacillaceae</taxon>
        <taxon>Paenibacillus</taxon>
    </lineage>
</organism>
<evidence type="ECO:0000313" key="3">
    <source>
        <dbReference type="EMBL" id="UJF34859.1"/>
    </source>
</evidence>
<gene>
    <name evidence="3" type="ORF">L0M14_06815</name>
</gene>
<dbReference type="InterPro" id="IPR017853">
    <property type="entry name" value="GH"/>
</dbReference>
<accession>A0ABY3SLC7</accession>